<dbReference type="Pfam" id="PF04149">
    <property type="entry name" value="DUF397"/>
    <property type="match status" value="1"/>
</dbReference>
<dbReference type="RefSeq" id="WP_203988500.1">
    <property type="nucleotide sequence ID" value="NZ_BOPG01000009.1"/>
</dbReference>
<dbReference type="Proteomes" id="UP000612585">
    <property type="component" value="Unassembled WGS sequence"/>
</dbReference>
<feature type="domain" description="DUF397" evidence="1">
    <location>
        <begin position="9"/>
        <end position="57"/>
    </location>
</feature>
<name>A0A8J3Z277_9ACTN</name>
<reference evidence="2" key="1">
    <citation type="submission" date="2021-01" db="EMBL/GenBank/DDBJ databases">
        <title>Whole genome shotgun sequence of Virgisporangium aurantiacum NBRC 16421.</title>
        <authorList>
            <person name="Komaki H."/>
            <person name="Tamura T."/>
        </authorList>
    </citation>
    <scope>NUCLEOTIDE SEQUENCE</scope>
    <source>
        <strain evidence="2">NBRC 16421</strain>
    </source>
</reference>
<dbReference type="AlphaFoldDB" id="A0A8J3Z277"/>
<accession>A0A8J3Z277</accession>
<evidence type="ECO:0000313" key="3">
    <source>
        <dbReference type="Proteomes" id="UP000612585"/>
    </source>
</evidence>
<protein>
    <recommendedName>
        <fullName evidence="1">DUF397 domain-containing protein</fullName>
    </recommendedName>
</protein>
<comment type="caution">
    <text evidence="2">The sequence shown here is derived from an EMBL/GenBank/DDBJ whole genome shotgun (WGS) entry which is preliminary data.</text>
</comment>
<gene>
    <name evidence="2" type="ORF">Vau01_015010</name>
</gene>
<dbReference type="InterPro" id="IPR007278">
    <property type="entry name" value="DUF397"/>
</dbReference>
<evidence type="ECO:0000259" key="1">
    <source>
        <dbReference type="Pfam" id="PF04149"/>
    </source>
</evidence>
<organism evidence="2 3">
    <name type="scientific">Virgisporangium aurantiacum</name>
    <dbReference type="NCBI Taxonomy" id="175570"/>
    <lineage>
        <taxon>Bacteria</taxon>
        <taxon>Bacillati</taxon>
        <taxon>Actinomycetota</taxon>
        <taxon>Actinomycetes</taxon>
        <taxon>Micromonosporales</taxon>
        <taxon>Micromonosporaceae</taxon>
        <taxon>Virgisporangium</taxon>
    </lineage>
</organism>
<proteinExistence type="predicted"/>
<dbReference type="EMBL" id="BOPG01000009">
    <property type="protein sequence ID" value="GIJ53985.1"/>
    <property type="molecule type" value="Genomic_DNA"/>
</dbReference>
<sequence length="67" mass="7109">MVVPDIKFKSPKRCTGGACVEVARSVDSVLVRDGKDRDGDVLSFGSVEWMSFLEAIKAGMVAPVGGH</sequence>
<keyword evidence="3" id="KW-1185">Reference proteome</keyword>
<evidence type="ECO:0000313" key="2">
    <source>
        <dbReference type="EMBL" id="GIJ53985.1"/>
    </source>
</evidence>